<evidence type="ECO:0000313" key="2">
    <source>
        <dbReference type="Proteomes" id="UP001213000"/>
    </source>
</evidence>
<comment type="caution">
    <text evidence="1">The sequence shown here is derived from an EMBL/GenBank/DDBJ whole genome shotgun (WGS) entry which is preliminary data.</text>
</comment>
<accession>A0AAD5VHB1</accession>
<keyword evidence="2" id="KW-1185">Reference proteome</keyword>
<dbReference type="Proteomes" id="UP001213000">
    <property type="component" value="Unassembled WGS sequence"/>
</dbReference>
<evidence type="ECO:0000313" key="1">
    <source>
        <dbReference type="EMBL" id="KAJ3560161.1"/>
    </source>
</evidence>
<reference evidence="1" key="1">
    <citation type="submission" date="2022-07" db="EMBL/GenBank/DDBJ databases">
        <title>Genome Sequence of Leucocoprinus birnbaumii.</title>
        <authorList>
            <person name="Buettner E."/>
        </authorList>
    </citation>
    <scope>NUCLEOTIDE SEQUENCE</scope>
    <source>
        <strain evidence="1">VT141</strain>
    </source>
</reference>
<dbReference type="EMBL" id="JANIEX010001226">
    <property type="protein sequence ID" value="KAJ3560161.1"/>
    <property type="molecule type" value="Genomic_DNA"/>
</dbReference>
<protein>
    <submittedName>
        <fullName evidence="1">Uncharacterized protein</fullName>
    </submittedName>
</protein>
<name>A0AAD5VHB1_9AGAR</name>
<gene>
    <name evidence="1" type="ORF">NP233_g11016</name>
</gene>
<dbReference type="AlphaFoldDB" id="A0AAD5VHB1"/>
<sequence length="283" mass="30259">MSKAPQPPSDIFVSTMRIPGTPPPLILHSISILSLISPTSSDTKLTLMLIIFNGTFPSTSASELMSTGVLCPVFSTLITDVDIATDDGADESSANGVNEPFAGVVGANDPAHPPFANPKPPPFALEIKEGEGIVVAAWFVPSSGPGSLKMANPPLALPPPVHDLDESEQTRTRRVWFSQLVVASYQLSFHASDEEPDGSKKICSLDWDVVEANIGVEMLRGVWLVAVDKEDEAGVGGWREVIASAALGFCDDPRVLEVGVLVDVQVAKLDEQCRDYTFHLRPS</sequence>
<organism evidence="1 2">
    <name type="scientific">Leucocoprinus birnbaumii</name>
    <dbReference type="NCBI Taxonomy" id="56174"/>
    <lineage>
        <taxon>Eukaryota</taxon>
        <taxon>Fungi</taxon>
        <taxon>Dikarya</taxon>
        <taxon>Basidiomycota</taxon>
        <taxon>Agaricomycotina</taxon>
        <taxon>Agaricomycetes</taxon>
        <taxon>Agaricomycetidae</taxon>
        <taxon>Agaricales</taxon>
        <taxon>Agaricineae</taxon>
        <taxon>Agaricaceae</taxon>
        <taxon>Leucocoprinus</taxon>
    </lineage>
</organism>
<proteinExistence type="predicted"/>